<feature type="region of interest" description="Disordered" evidence="2">
    <location>
        <begin position="779"/>
        <end position="819"/>
    </location>
</feature>
<feature type="compositionally biased region" description="Basic residues" evidence="2">
    <location>
        <begin position="933"/>
        <end position="946"/>
    </location>
</feature>
<feature type="compositionally biased region" description="Polar residues" evidence="2">
    <location>
        <begin position="652"/>
        <end position="663"/>
    </location>
</feature>
<keyword evidence="6" id="KW-1185">Reference proteome</keyword>
<feature type="domain" description="MPN" evidence="3">
    <location>
        <begin position="983"/>
        <end position="1120"/>
    </location>
</feature>
<feature type="compositionally biased region" description="Basic and acidic residues" evidence="2">
    <location>
        <begin position="169"/>
        <end position="186"/>
    </location>
</feature>
<dbReference type="InterPro" id="IPR050242">
    <property type="entry name" value="JAMM_MPN+_peptidase_M67A"/>
</dbReference>
<keyword evidence="1" id="KW-0238">DNA-binding</keyword>
<dbReference type="SUPFAM" id="SSF46689">
    <property type="entry name" value="Homeodomain-like"/>
    <property type="match status" value="1"/>
</dbReference>
<feature type="compositionally biased region" description="Acidic residues" evidence="2">
    <location>
        <begin position="1293"/>
        <end position="1308"/>
    </location>
</feature>
<feature type="compositionally biased region" description="Low complexity" evidence="2">
    <location>
        <begin position="362"/>
        <end position="380"/>
    </location>
</feature>
<feature type="compositionally biased region" description="Polar residues" evidence="2">
    <location>
        <begin position="281"/>
        <end position="294"/>
    </location>
</feature>
<gene>
    <name evidence="5" type="ORF">DFQ27_001981</name>
</gene>
<feature type="region of interest" description="Disordered" evidence="2">
    <location>
        <begin position="134"/>
        <end position="663"/>
    </location>
</feature>
<feature type="region of interest" description="Disordered" evidence="2">
    <location>
        <begin position="1247"/>
        <end position="1368"/>
    </location>
</feature>
<feature type="region of interest" description="Disordered" evidence="2">
    <location>
        <begin position="1"/>
        <end position="95"/>
    </location>
</feature>
<proteinExistence type="predicted"/>
<feature type="region of interest" description="Disordered" evidence="2">
    <location>
        <begin position="826"/>
        <end position="845"/>
    </location>
</feature>
<feature type="compositionally biased region" description="Acidic residues" evidence="2">
    <location>
        <begin position="1"/>
        <end position="18"/>
    </location>
</feature>
<feature type="compositionally biased region" description="Acidic residues" evidence="2">
    <location>
        <begin position="325"/>
        <end position="339"/>
    </location>
</feature>
<dbReference type="OrthoDB" id="118550at2759"/>
<dbReference type="InterPro" id="IPR007526">
    <property type="entry name" value="SWIRM"/>
</dbReference>
<dbReference type="GO" id="GO:0003677">
    <property type="term" value="F:DNA binding"/>
    <property type="evidence" value="ECO:0007669"/>
    <property type="project" value="UniProtKB-KW"/>
</dbReference>
<dbReference type="EMBL" id="JAAAJB010000170">
    <property type="protein sequence ID" value="KAG0263049.1"/>
    <property type="molecule type" value="Genomic_DNA"/>
</dbReference>
<feature type="compositionally biased region" description="Basic residues" evidence="2">
    <location>
        <begin position="249"/>
        <end position="258"/>
    </location>
</feature>
<feature type="compositionally biased region" description="Polar residues" evidence="2">
    <location>
        <begin position="564"/>
        <end position="575"/>
    </location>
</feature>
<dbReference type="Gene3D" id="1.10.10.10">
    <property type="entry name" value="Winged helix-like DNA-binding domain superfamily/Winged helix DNA-binding domain"/>
    <property type="match status" value="1"/>
</dbReference>
<feature type="compositionally biased region" description="Polar residues" evidence="2">
    <location>
        <begin position="187"/>
        <end position="199"/>
    </location>
</feature>
<dbReference type="GO" id="GO:0008237">
    <property type="term" value="F:metallopeptidase activity"/>
    <property type="evidence" value="ECO:0007669"/>
    <property type="project" value="InterPro"/>
</dbReference>
<feature type="compositionally biased region" description="Low complexity" evidence="2">
    <location>
        <begin position="417"/>
        <end position="443"/>
    </location>
</feature>
<evidence type="ECO:0000256" key="2">
    <source>
        <dbReference type="SAM" id="MobiDB-lite"/>
    </source>
</evidence>
<reference evidence="5" key="1">
    <citation type="journal article" date="2020" name="Fungal Divers.">
        <title>Resolving the Mortierellaceae phylogeny through synthesis of multi-gene phylogenetics and phylogenomics.</title>
        <authorList>
            <person name="Vandepol N."/>
            <person name="Liber J."/>
            <person name="Desiro A."/>
            <person name="Na H."/>
            <person name="Kennedy M."/>
            <person name="Barry K."/>
            <person name="Grigoriev I.V."/>
            <person name="Miller A.N."/>
            <person name="O'Donnell K."/>
            <person name="Stajich J.E."/>
            <person name="Bonito G."/>
        </authorList>
    </citation>
    <scope>NUCLEOTIDE SEQUENCE</scope>
    <source>
        <strain evidence="5">BC1065</strain>
    </source>
</reference>
<feature type="domain" description="SWIRM" evidence="4">
    <location>
        <begin position="687"/>
        <end position="785"/>
    </location>
</feature>
<evidence type="ECO:0000313" key="5">
    <source>
        <dbReference type="EMBL" id="KAG0263049.1"/>
    </source>
</evidence>
<name>A0A9P6QBK2_9FUNG</name>
<dbReference type="GO" id="GO:0010468">
    <property type="term" value="P:regulation of gene expression"/>
    <property type="evidence" value="ECO:0007669"/>
    <property type="project" value="UniProtKB-ARBA"/>
</dbReference>
<dbReference type="PANTHER" id="PTHR10410">
    <property type="entry name" value="EUKARYOTIC TRANSLATION INITIATION FACTOR 3 -RELATED"/>
    <property type="match status" value="1"/>
</dbReference>
<feature type="compositionally biased region" description="Polar residues" evidence="2">
    <location>
        <begin position="615"/>
        <end position="642"/>
    </location>
</feature>
<feature type="compositionally biased region" description="Basic and acidic residues" evidence="2">
    <location>
        <begin position="1347"/>
        <end position="1359"/>
    </location>
</feature>
<evidence type="ECO:0008006" key="7">
    <source>
        <dbReference type="Google" id="ProtNLM"/>
    </source>
</evidence>
<evidence type="ECO:0000256" key="1">
    <source>
        <dbReference type="ARBA" id="ARBA00023125"/>
    </source>
</evidence>
<dbReference type="InterPro" id="IPR009057">
    <property type="entry name" value="Homeodomain-like_sf"/>
</dbReference>
<dbReference type="Pfam" id="PF04433">
    <property type="entry name" value="SWIRM"/>
    <property type="match status" value="1"/>
</dbReference>
<feature type="compositionally biased region" description="Basic and acidic residues" evidence="2">
    <location>
        <begin position="201"/>
        <end position="210"/>
    </location>
</feature>
<dbReference type="InterPro" id="IPR037518">
    <property type="entry name" value="MPN"/>
</dbReference>
<evidence type="ECO:0000259" key="3">
    <source>
        <dbReference type="PROSITE" id="PS50249"/>
    </source>
</evidence>
<dbReference type="SUPFAM" id="SSF102712">
    <property type="entry name" value="JAB1/MPN domain"/>
    <property type="match status" value="1"/>
</dbReference>
<organism evidence="5 6">
    <name type="scientific">Actinomortierella ambigua</name>
    <dbReference type="NCBI Taxonomy" id="1343610"/>
    <lineage>
        <taxon>Eukaryota</taxon>
        <taxon>Fungi</taxon>
        <taxon>Fungi incertae sedis</taxon>
        <taxon>Mucoromycota</taxon>
        <taxon>Mortierellomycotina</taxon>
        <taxon>Mortierellomycetes</taxon>
        <taxon>Mortierellales</taxon>
        <taxon>Mortierellaceae</taxon>
        <taxon>Actinomortierella</taxon>
    </lineage>
</organism>
<accession>A0A9P6QBK2</accession>
<feature type="compositionally biased region" description="Basic residues" evidence="2">
    <location>
        <begin position="348"/>
        <end position="361"/>
    </location>
</feature>
<dbReference type="CDD" id="cd08067">
    <property type="entry name" value="MPN_2A_DUB"/>
    <property type="match status" value="1"/>
</dbReference>
<dbReference type="InterPro" id="IPR036388">
    <property type="entry name" value="WH-like_DNA-bd_sf"/>
</dbReference>
<feature type="compositionally biased region" description="Basic residues" evidence="2">
    <location>
        <begin position="157"/>
        <end position="168"/>
    </location>
</feature>
<feature type="region of interest" description="Disordered" evidence="2">
    <location>
        <begin position="933"/>
        <end position="958"/>
    </location>
</feature>
<feature type="compositionally biased region" description="Basic and acidic residues" evidence="2">
    <location>
        <begin position="463"/>
        <end position="472"/>
    </location>
</feature>
<dbReference type="Proteomes" id="UP000807716">
    <property type="component" value="Unassembled WGS sequence"/>
</dbReference>
<dbReference type="Pfam" id="PF01398">
    <property type="entry name" value="JAB"/>
    <property type="match status" value="1"/>
</dbReference>
<dbReference type="Gene3D" id="3.40.140.10">
    <property type="entry name" value="Cytidine Deaminase, domain 2"/>
    <property type="match status" value="1"/>
</dbReference>
<feature type="compositionally biased region" description="Polar residues" evidence="2">
    <location>
        <begin position="51"/>
        <end position="66"/>
    </location>
</feature>
<dbReference type="PROSITE" id="PS50249">
    <property type="entry name" value="MPN"/>
    <property type="match status" value="1"/>
</dbReference>
<dbReference type="InterPro" id="IPR000555">
    <property type="entry name" value="JAMM/MPN+_dom"/>
</dbReference>
<evidence type="ECO:0000259" key="4">
    <source>
        <dbReference type="PROSITE" id="PS50934"/>
    </source>
</evidence>
<comment type="caution">
    <text evidence="5">The sequence shown here is derived from an EMBL/GenBank/DDBJ whole genome shotgun (WGS) entry which is preliminary data.</text>
</comment>
<feature type="compositionally biased region" description="Polar residues" evidence="2">
    <location>
        <begin position="1277"/>
        <end position="1287"/>
    </location>
</feature>
<evidence type="ECO:0000313" key="6">
    <source>
        <dbReference type="Proteomes" id="UP000807716"/>
    </source>
</evidence>
<dbReference type="PROSITE" id="PS50934">
    <property type="entry name" value="SWIRM"/>
    <property type="match status" value="1"/>
</dbReference>
<feature type="compositionally biased region" description="Acidic residues" evidence="2">
    <location>
        <begin position="579"/>
        <end position="605"/>
    </location>
</feature>
<sequence length="1368" mass="151653">MADEDDIEIDIVDSDDPDPTPSLSTDSKADQLPDKPTINERSPTWPPTAASPKSTPLNHTATQATVVSGYPRNHSSSRPSASDIEPARSVSDYRIPDWIDQLEDDRQEKENDFKSQQAIASMLAEEEYYTGITGRIPSSYASARKDRPAGPGPIRSMKYKLHDARKRKSLDDRPSQSKRAASRDSRPSTTSADLPSHNTRWSKDEDDRLRHGLIPGELASASEGERLERSRSAATTSADEDEDDTERGKKQRHARSPRIKWIETNVGRSGSCESVQRRQSRAQSMTSESGNEDFTGSEFGATIAPTMASSPYSSSPSHRNAISSMDEDEDVDIEIESSEGEVKLLGRFGKRRDHFNHRPSKSRSISPFSISSVTSRSRPSSDYDSGSDTNSTERRRHHHNETRYAQSSSPGPSDIATNTTSSSDFYTSTNFNTSSSSINSTYTAHSGPKPSLKDSSSSIQRSLSHDSHDASLLDKSQGSSTKERRTVSFGAVHVAELQPDVNSHDEEELFSEGHGPRQPLSKSAVALSASPKFLSPRFPSAPLSPSPRLPHLHYHYHPSPVHGMSTNSSRESSVARTDDEPDNEGDGDDDDEGDEAGEEEEEEEAFLGTMRPLSSIRSIQQGSTIVNDKSTQRRTSSGSHVSSGLLIGQVTGGHTESSSMDNSMQALHSSASFYHPSAFANPSDMTQVAPAQETLINKAIITEEEKMIHSEFFCNKASKTPERYQRIRNTIINTWERVRPHYVTKTSVRAGLKDCGDVNAIGRVHSWLESIGAINVGLTANSPGASLARPRNGGNQRKKAQMRTETSYGNPAHRSRGLLHPVSPAEHSEAEGLDHQGVVQGHRRRRIRNERGEWVDEKDFDGRTNDHSIRAKWTDTDESFLTSHGLTREELEEEYEQQRLAAMNARYFAESEALPPAQSWVPKNKRAQHYLRQQHRHHHDHHHDHHSSHDGAMDTSGAGSKYDPFRLVPLHRYGPQYPAPFRVVVSSDTMVVMDFHAHLAHTEIIGLLGGVYDEVAMELRIDSVFPCKSLSTGLQCEMDPTSEMEARDYFEQRGMVVVGWYHSHPTFEPNPSIRDIENQVNYQDLFRRPQDGIEPFVGVIVSPYDPMSLAMVSKIQFLSISQQVDERMGCRIPYACDREIAPSDDLSVKLFEQLSGLVKDYRNYEHRVNLSLALRASGGGSGNTAEATTSISSSVEAIITTRLEKLLRSLSANIYVDEATASTFLDKVKELVVRGFQLGPDLMSIPSIKDHNDMGPSEQVPVSRPSPQPLEQLPPSMVSNTLQQPDVTNRKDDEDDDEEEEEEEDVDVLMESGKVSPVAGPRQDPHRPSAPPPASQNRPEPDEDVDIEGHSPVDLDYDMRSAASSPKN</sequence>
<protein>
    <recommendedName>
        <fullName evidence="7">Myb-like, SWIRM and MPN domain-containing protein 1</fullName>
    </recommendedName>
</protein>